<gene>
    <name evidence="2" type="ORF">KDL01_13545</name>
</gene>
<dbReference type="RefSeq" id="WP_212528815.1">
    <property type="nucleotide sequence ID" value="NZ_JAGSOG010000054.1"/>
</dbReference>
<dbReference type="AlphaFoldDB" id="A0A941ESH2"/>
<dbReference type="EMBL" id="JAGSOG010000054">
    <property type="protein sequence ID" value="MBR7834294.1"/>
    <property type="molecule type" value="Genomic_DNA"/>
</dbReference>
<dbReference type="InterPro" id="IPR011251">
    <property type="entry name" value="Luciferase-like_dom"/>
</dbReference>
<dbReference type="SUPFAM" id="SSF51679">
    <property type="entry name" value="Bacterial luciferase-like"/>
    <property type="match status" value="1"/>
</dbReference>
<sequence length="347" mass="38378">MSTTPQIHSIAFLTPGNFPDDDPYAGLEDTLRLFEYGERLGFDGAWIRQRHLEHGVGSAAVFLAAAGQRTERIELGSAVIPIGYESPFRLAEDLSTADVLSRGRLQVGFSAGVPPHAELMGHLVFDGDWRGYDLSYNRIGRLLENLRGGYLGEQDTVIQSPGNTQRPRLQPHNPGLVDRIWYGGAGGASSRWAGQNGLNLLTGNIVYGESSDDFVQAQSMLIAEYRRLLDPARPGRIALGRVIVPLDGADRATRARYRAYAAERYERTLKPRGERRVLFAPDLVGTAEEILERLRADAAFTQTSELRLELPYEFHREDYEQILHDTVRLIAPELGWRAGAAVPAAAA</sequence>
<accession>A0A941ESH2</accession>
<dbReference type="InterPro" id="IPR050766">
    <property type="entry name" value="Bact_Lucif_Oxidored"/>
</dbReference>
<comment type="caution">
    <text evidence="2">The sequence shown here is derived from an EMBL/GenBank/DDBJ whole genome shotgun (WGS) entry which is preliminary data.</text>
</comment>
<evidence type="ECO:0000313" key="2">
    <source>
        <dbReference type="EMBL" id="MBR7834294.1"/>
    </source>
</evidence>
<proteinExistence type="predicted"/>
<dbReference type="Gene3D" id="3.20.20.30">
    <property type="entry name" value="Luciferase-like domain"/>
    <property type="match status" value="1"/>
</dbReference>
<evidence type="ECO:0000259" key="1">
    <source>
        <dbReference type="Pfam" id="PF00296"/>
    </source>
</evidence>
<name>A0A941ESH2_9ACTN</name>
<dbReference type="GO" id="GO:0016705">
    <property type="term" value="F:oxidoreductase activity, acting on paired donors, with incorporation or reduction of molecular oxygen"/>
    <property type="evidence" value="ECO:0007669"/>
    <property type="project" value="InterPro"/>
</dbReference>
<dbReference type="PANTHER" id="PTHR30137:SF15">
    <property type="entry name" value="BLL6902 PROTEIN"/>
    <property type="match status" value="1"/>
</dbReference>
<dbReference type="Proteomes" id="UP000675781">
    <property type="component" value="Unassembled WGS sequence"/>
</dbReference>
<feature type="domain" description="Luciferase-like" evidence="1">
    <location>
        <begin position="12"/>
        <end position="296"/>
    </location>
</feature>
<evidence type="ECO:0000313" key="3">
    <source>
        <dbReference type="Proteomes" id="UP000675781"/>
    </source>
</evidence>
<dbReference type="GO" id="GO:0005829">
    <property type="term" value="C:cytosol"/>
    <property type="evidence" value="ECO:0007669"/>
    <property type="project" value="TreeGrafter"/>
</dbReference>
<dbReference type="InterPro" id="IPR036661">
    <property type="entry name" value="Luciferase-like_sf"/>
</dbReference>
<reference evidence="2" key="1">
    <citation type="submission" date="2021-04" db="EMBL/GenBank/DDBJ databases">
        <title>Genome based classification of Actinospica acidithermotolerans sp. nov., an actinobacterium isolated from an Indonesian hot spring.</title>
        <authorList>
            <person name="Kusuma A.B."/>
            <person name="Putra K.E."/>
            <person name="Nafisah S."/>
            <person name="Loh J."/>
            <person name="Nouioui I."/>
            <person name="Goodfellow M."/>
        </authorList>
    </citation>
    <scope>NUCLEOTIDE SEQUENCE</scope>
    <source>
        <strain evidence="2">CSCA 57</strain>
    </source>
</reference>
<dbReference type="PANTHER" id="PTHR30137">
    <property type="entry name" value="LUCIFERASE-LIKE MONOOXYGENASE"/>
    <property type="match status" value="1"/>
</dbReference>
<protein>
    <submittedName>
        <fullName evidence="2">LLM class flavin-dependent oxidoreductase</fullName>
    </submittedName>
</protein>
<dbReference type="Pfam" id="PF00296">
    <property type="entry name" value="Bac_luciferase"/>
    <property type="match status" value="1"/>
</dbReference>
<organism evidence="2 3">
    <name type="scientific">Actinospica durhamensis</name>
    <dbReference type="NCBI Taxonomy" id="1508375"/>
    <lineage>
        <taxon>Bacteria</taxon>
        <taxon>Bacillati</taxon>
        <taxon>Actinomycetota</taxon>
        <taxon>Actinomycetes</taxon>
        <taxon>Catenulisporales</taxon>
        <taxon>Actinospicaceae</taxon>
        <taxon>Actinospica</taxon>
    </lineage>
</organism>
<keyword evidence="3" id="KW-1185">Reference proteome</keyword>